<feature type="domain" description="Secretin/TonB short N-terminal" evidence="17">
    <location>
        <begin position="85"/>
        <end position="136"/>
    </location>
</feature>
<evidence type="ECO:0000256" key="3">
    <source>
        <dbReference type="ARBA" id="ARBA00022448"/>
    </source>
</evidence>
<evidence type="ECO:0000256" key="6">
    <source>
        <dbReference type="ARBA" id="ARBA00022692"/>
    </source>
</evidence>
<keyword evidence="8" id="KW-0408">Iron</keyword>
<dbReference type="Pfam" id="PF07715">
    <property type="entry name" value="Plug"/>
    <property type="match status" value="1"/>
</dbReference>
<dbReference type="FunFam" id="2.40.170.20:FF:000005">
    <property type="entry name" value="TonB-dependent siderophore receptor"/>
    <property type="match status" value="1"/>
</dbReference>
<evidence type="ECO:0000313" key="19">
    <source>
        <dbReference type="Proteomes" id="UP000593737"/>
    </source>
</evidence>
<dbReference type="NCBIfam" id="TIGR01783">
    <property type="entry name" value="TonB-siderophor"/>
    <property type="match status" value="1"/>
</dbReference>
<dbReference type="Pfam" id="PF00593">
    <property type="entry name" value="TonB_dep_Rec_b-barrel"/>
    <property type="match status" value="1"/>
</dbReference>
<keyword evidence="5" id="KW-0410">Iron transport</keyword>
<evidence type="ECO:0000256" key="4">
    <source>
        <dbReference type="ARBA" id="ARBA00022452"/>
    </source>
</evidence>
<keyword evidence="9" id="KW-0406">Ion transport</keyword>
<protein>
    <submittedName>
        <fullName evidence="18">Putative Ferric iron uptake protein</fullName>
    </submittedName>
</protein>
<dbReference type="EMBL" id="CP047423">
    <property type="protein sequence ID" value="QPD03495.1"/>
    <property type="molecule type" value="Genomic_DNA"/>
</dbReference>
<keyword evidence="3 14" id="KW-0813">Transport</keyword>
<evidence type="ECO:0000256" key="1">
    <source>
        <dbReference type="ARBA" id="ARBA00004571"/>
    </source>
</evidence>
<dbReference type="GO" id="GO:0009279">
    <property type="term" value="C:cell outer membrane"/>
    <property type="evidence" value="ECO:0007669"/>
    <property type="project" value="UniProtKB-SubCell"/>
</dbReference>
<dbReference type="KEGG" id="nkf:Nkreftii_001269"/>
<evidence type="ECO:0000256" key="15">
    <source>
        <dbReference type="RuleBase" id="RU003357"/>
    </source>
</evidence>
<dbReference type="GO" id="GO:0038023">
    <property type="term" value="F:signaling receptor activity"/>
    <property type="evidence" value="ECO:0007669"/>
    <property type="project" value="InterPro"/>
</dbReference>
<evidence type="ECO:0000256" key="10">
    <source>
        <dbReference type="ARBA" id="ARBA00023077"/>
    </source>
</evidence>
<dbReference type="FunFam" id="2.170.130.10:FF:000001">
    <property type="entry name" value="Catecholate siderophore TonB-dependent receptor"/>
    <property type="match status" value="1"/>
</dbReference>
<keyword evidence="6 14" id="KW-0812">Transmembrane</keyword>
<feature type="region of interest" description="Disordered" evidence="16">
    <location>
        <begin position="142"/>
        <end position="166"/>
    </location>
</feature>
<gene>
    <name evidence="18" type="ORF">Nkreftii_001269</name>
</gene>
<dbReference type="InterPro" id="IPR037066">
    <property type="entry name" value="Plug_dom_sf"/>
</dbReference>
<dbReference type="InterPro" id="IPR036942">
    <property type="entry name" value="Beta-barrel_TonB_sf"/>
</dbReference>
<keyword evidence="4 14" id="KW-1134">Transmembrane beta strand</keyword>
<dbReference type="AlphaFoldDB" id="A0A7S8IZ08"/>
<dbReference type="InterPro" id="IPR012910">
    <property type="entry name" value="Plug_dom"/>
</dbReference>
<dbReference type="InterPro" id="IPR000531">
    <property type="entry name" value="Beta-barrel_TonB"/>
</dbReference>
<evidence type="ECO:0000256" key="8">
    <source>
        <dbReference type="ARBA" id="ARBA00023004"/>
    </source>
</evidence>
<evidence type="ECO:0000256" key="2">
    <source>
        <dbReference type="ARBA" id="ARBA00009810"/>
    </source>
</evidence>
<organism evidence="18 19">
    <name type="scientific">Candidatus Nitrospira kreftii</name>
    <dbReference type="NCBI Taxonomy" id="2652173"/>
    <lineage>
        <taxon>Bacteria</taxon>
        <taxon>Pseudomonadati</taxon>
        <taxon>Nitrospirota</taxon>
        <taxon>Nitrospiria</taxon>
        <taxon>Nitrospirales</taxon>
        <taxon>Nitrospiraceae</taxon>
        <taxon>Nitrospira</taxon>
    </lineage>
</organism>
<reference evidence="18 19" key="1">
    <citation type="journal article" date="2020" name="ISME J.">
        <title>Enrichment and physiological characterization of a novel comammox Nitrospira indicates ammonium inhibition of complete nitrification.</title>
        <authorList>
            <person name="Sakoula D."/>
            <person name="Koch H."/>
            <person name="Frank J."/>
            <person name="Jetten M.S.M."/>
            <person name="van Kessel M.A.H.J."/>
            <person name="Lucker S."/>
        </authorList>
    </citation>
    <scope>NUCLEOTIDE SEQUENCE [LARGE SCALE GENOMIC DNA]</scope>
    <source>
        <strain evidence="18">Comreactor17</strain>
    </source>
</reference>
<evidence type="ECO:0000256" key="16">
    <source>
        <dbReference type="SAM" id="MobiDB-lite"/>
    </source>
</evidence>
<comment type="subcellular location">
    <subcellularLocation>
        <location evidence="1 14">Cell outer membrane</location>
        <topology evidence="1 14">Multi-pass membrane protein</topology>
    </subcellularLocation>
</comment>
<keyword evidence="13 14" id="KW-0998">Cell outer membrane</keyword>
<dbReference type="Gene3D" id="2.40.170.20">
    <property type="entry name" value="TonB-dependent receptor, beta-barrel domain"/>
    <property type="match status" value="1"/>
</dbReference>
<keyword evidence="11 14" id="KW-0472">Membrane</keyword>
<dbReference type="Gene3D" id="3.55.50.30">
    <property type="match status" value="1"/>
</dbReference>
<dbReference type="CDD" id="cd01347">
    <property type="entry name" value="ligand_gated_channel"/>
    <property type="match status" value="1"/>
</dbReference>
<accession>A0A7S8IZ08</accession>
<dbReference type="Gene3D" id="2.170.130.10">
    <property type="entry name" value="TonB-dependent receptor, plug domain"/>
    <property type="match status" value="1"/>
</dbReference>
<evidence type="ECO:0000313" key="18">
    <source>
        <dbReference type="EMBL" id="QPD03495.1"/>
    </source>
</evidence>
<keyword evidence="7" id="KW-0732">Signal</keyword>
<evidence type="ECO:0000256" key="14">
    <source>
        <dbReference type="PROSITE-ProRule" id="PRU01360"/>
    </source>
</evidence>
<evidence type="ECO:0000259" key="17">
    <source>
        <dbReference type="SMART" id="SM00965"/>
    </source>
</evidence>
<proteinExistence type="inferred from homology"/>
<evidence type="ECO:0000256" key="9">
    <source>
        <dbReference type="ARBA" id="ARBA00023065"/>
    </source>
</evidence>
<dbReference type="InterPro" id="IPR010105">
    <property type="entry name" value="TonB_sidphr_rcpt"/>
</dbReference>
<comment type="similarity">
    <text evidence="2 14 15">Belongs to the TonB-dependent receptor family.</text>
</comment>
<dbReference type="PROSITE" id="PS52016">
    <property type="entry name" value="TONB_DEPENDENT_REC_3"/>
    <property type="match status" value="1"/>
</dbReference>
<dbReference type="InterPro" id="IPR011662">
    <property type="entry name" value="Secretin/TonB_short_N"/>
</dbReference>
<dbReference type="SMART" id="SM00965">
    <property type="entry name" value="STN"/>
    <property type="match status" value="1"/>
</dbReference>
<dbReference type="InterPro" id="IPR039426">
    <property type="entry name" value="TonB-dep_rcpt-like"/>
</dbReference>
<dbReference type="GO" id="GO:0015344">
    <property type="term" value="F:siderophore uptake transmembrane transporter activity"/>
    <property type="evidence" value="ECO:0007669"/>
    <property type="project" value="TreeGrafter"/>
</dbReference>
<name>A0A7S8IZ08_9BACT</name>
<dbReference type="PANTHER" id="PTHR32552">
    <property type="entry name" value="FERRICHROME IRON RECEPTOR-RELATED"/>
    <property type="match status" value="1"/>
</dbReference>
<evidence type="ECO:0000256" key="11">
    <source>
        <dbReference type="ARBA" id="ARBA00023136"/>
    </source>
</evidence>
<keyword evidence="10 15" id="KW-0798">TonB box</keyword>
<dbReference type="PANTHER" id="PTHR32552:SF68">
    <property type="entry name" value="FERRICHROME OUTER MEMBRANE TRANSPORTER_PHAGE RECEPTOR"/>
    <property type="match status" value="1"/>
</dbReference>
<keyword evidence="12" id="KW-0675">Receptor</keyword>
<evidence type="ECO:0000256" key="12">
    <source>
        <dbReference type="ARBA" id="ARBA00023170"/>
    </source>
</evidence>
<dbReference type="Proteomes" id="UP000593737">
    <property type="component" value="Chromosome"/>
</dbReference>
<dbReference type="GO" id="GO:0015891">
    <property type="term" value="P:siderophore transport"/>
    <property type="evidence" value="ECO:0007669"/>
    <property type="project" value="InterPro"/>
</dbReference>
<evidence type="ECO:0000256" key="7">
    <source>
        <dbReference type="ARBA" id="ARBA00022729"/>
    </source>
</evidence>
<evidence type="ECO:0000256" key="5">
    <source>
        <dbReference type="ARBA" id="ARBA00022496"/>
    </source>
</evidence>
<sequence length="871" mass="96258">MQQRELSDNKKWDSPAEEQKVRWPQMSLWRLGWGLLLCMHTMAAAGDLFAQDGVSSEEPIAPVEFNIPAQPLGTALNAFAEATGWQVSVPTESITSRTSPGISGSHQPEDALQALLVGTGIAYRVTDTNAVTLVPDGAEPGAVVLPNNESQVSTEEPAGKPFDVTEPKPVKIPEVVVKEARKRESQSYTVDEVSSATRIPVPVHDTPRSVEVVTKQALEDQKVIRFSDALRNVSGVSQFSTQGGQAGSFMIRGFVSDLNVFKNGFRDDSTFSSRAQRDIINLESIEVIKGPPSYLFGRSDPGGVINQITKAPLKDPYYSAEMILGNYDLYRPTIDIGGPLNESKTLTYRFNGLYESAGSYREGVRSERIFLAPTFGWELGPRTTFRFEGEYLYDNTPIDRGLVAIGGGVVPIPVNRFLGDPTRKLETNHGKATLTLLHDFNDMFRWRTAFRTAVTRSRYSSLESWFVIDENTGILDLARFEIPTTVQSHYLQNELHGKFSTGPLKHKTIVGIELGREVSSASVSGDFGGDTSTPGAFNFINIFNPADRLFVNTPLTKFSNTKNVNDILGVYFGDHVSLLENLHLHGGGRFDYFKQTLVNRPHDLDPNQTEDSQTNLAFSPSIGMTYQPWKPVALFANYTESFAPQTAGTRSSTGSLFEPERGKAYEGGIKFQFFENRLRAKIAAFHIKKKNVLTGDPLNGFLFSVATGEQRSQGIEFDIAGRILPGWDIIANYAYIDARVTEDNVFLVGSRVPNSALNQGSLWTTYFLQDGPLKGLGAGLGMFAQGKRTGVFQCTDPVNCQAPFELPGYVRMDAAVYYRRPDVFTRTNLFAALNFTNVLDQRYFSGTQNFREIIYTGAPFTVIGSVKLAFN</sequence>
<evidence type="ECO:0000256" key="13">
    <source>
        <dbReference type="ARBA" id="ARBA00023237"/>
    </source>
</evidence>
<dbReference type="SUPFAM" id="SSF56935">
    <property type="entry name" value="Porins"/>
    <property type="match status" value="1"/>
</dbReference>